<comment type="caution">
    <text evidence="1">The sequence shown here is derived from an EMBL/GenBank/DDBJ whole genome shotgun (WGS) entry which is preliminary data.</text>
</comment>
<dbReference type="EMBL" id="AVOT02010964">
    <property type="protein sequence ID" value="MBW0491214.1"/>
    <property type="molecule type" value="Genomic_DNA"/>
</dbReference>
<organism evidence="1 2">
    <name type="scientific">Austropuccinia psidii MF-1</name>
    <dbReference type="NCBI Taxonomy" id="1389203"/>
    <lineage>
        <taxon>Eukaryota</taxon>
        <taxon>Fungi</taxon>
        <taxon>Dikarya</taxon>
        <taxon>Basidiomycota</taxon>
        <taxon>Pucciniomycotina</taxon>
        <taxon>Pucciniomycetes</taxon>
        <taxon>Pucciniales</taxon>
        <taxon>Sphaerophragmiaceae</taxon>
        <taxon>Austropuccinia</taxon>
    </lineage>
</organism>
<gene>
    <name evidence="1" type="ORF">O181_030929</name>
</gene>
<dbReference type="OrthoDB" id="3158924at2759"/>
<sequence length="173" mass="19900">MVRIFCADFLELKYCYGFTHYWFTVLPELELAYKTSVHASTNDTASILYKGWNPGLPQDSLRNYLVKINPIAYSSKLILGKARNHAVRCMEDSFEYYKHKWDKSHVTPDFKIGDCGLVSTTNFNNIKGLKKSKDSFAGHLFIKALQGENDFQVELSEELSSKHPKFPPRLIKP</sequence>
<accession>A0A9Q3H610</accession>
<evidence type="ECO:0000313" key="1">
    <source>
        <dbReference type="EMBL" id="MBW0491214.1"/>
    </source>
</evidence>
<name>A0A9Q3H610_9BASI</name>
<dbReference type="AlphaFoldDB" id="A0A9Q3H610"/>
<proteinExistence type="predicted"/>
<keyword evidence="2" id="KW-1185">Reference proteome</keyword>
<dbReference type="Proteomes" id="UP000765509">
    <property type="component" value="Unassembled WGS sequence"/>
</dbReference>
<protein>
    <submittedName>
        <fullName evidence="1">Uncharacterized protein</fullName>
    </submittedName>
</protein>
<reference evidence="1" key="1">
    <citation type="submission" date="2021-03" db="EMBL/GenBank/DDBJ databases">
        <title>Draft genome sequence of rust myrtle Austropuccinia psidii MF-1, a brazilian biotype.</title>
        <authorList>
            <person name="Quecine M.C."/>
            <person name="Pachon D.M.R."/>
            <person name="Bonatelli M.L."/>
            <person name="Correr F.H."/>
            <person name="Franceschini L.M."/>
            <person name="Leite T.F."/>
            <person name="Margarido G.R.A."/>
            <person name="Almeida C.A."/>
            <person name="Ferrarezi J.A."/>
            <person name="Labate C.A."/>
        </authorList>
    </citation>
    <scope>NUCLEOTIDE SEQUENCE</scope>
    <source>
        <strain evidence="1">MF-1</strain>
    </source>
</reference>
<evidence type="ECO:0000313" key="2">
    <source>
        <dbReference type="Proteomes" id="UP000765509"/>
    </source>
</evidence>